<reference evidence="2" key="1">
    <citation type="submission" date="2015-09" db="EMBL/GenBank/DDBJ databases">
        <authorList>
            <consortium name="Pathogen Informatics"/>
        </authorList>
    </citation>
    <scope>NUCLEOTIDE SEQUENCE [LARGE SCALE GENOMIC DNA]</scope>
    <source>
        <strain evidence="2">Lake Konstanz</strain>
    </source>
</reference>
<evidence type="ECO:0000313" key="1">
    <source>
        <dbReference type="EMBL" id="CUI14354.1"/>
    </source>
</evidence>
<proteinExistence type="predicted"/>
<protein>
    <submittedName>
        <fullName evidence="1">Uncharacterized protein</fullName>
    </submittedName>
</protein>
<dbReference type="GO" id="GO:0016567">
    <property type="term" value="P:protein ubiquitination"/>
    <property type="evidence" value="ECO:0007669"/>
    <property type="project" value="InterPro"/>
</dbReference>
<name>A0A0S4KFD1_BODSA</name>
<gene>
    <name evidence="1" type="ORF">BSAL_05860</name>
</gene>
<accession>A0A0S4KFD1</accession>
<organism evidence="1 2">
    <name type="scientific">Bodo saltans</name>
    <name type="common">Flagellated protozoan</name>
    <dbReference type="NCBI Taxonomy" id="75058"/>
    <lineage>
        <taxon>Eukaryota</taxon>
        <taxon>Discoba</taxon>
        <taxon>Euglenozoa</taxon>
        <taxon>Kinetoplastea</taxon>
        <taxon>Metakinetoplastina</taxon>
        <taxon>Eubodonida</taxon>
        <taxon>Bodonidae</taxon>
        <taxon>Bodo</taxon>
    </lineage>
</organism>
<dbReference type="PANTHER" id="PTHR11685">
    <property type="entry name" value="RBR FAMILY RING FINGER AND IBR DOMAIN-CONTAINING"/>
    <property type="match status" value="1"/>
</dbReference>
<dbReference type="GO" id="GO:0004842">
    <property type="term" value="F:ubiquitin-protein transferase activity"/>
    <property type="evidence" value="ECO:0007669"/>
    <property type="project" value="InterPro"/>
</dbReference>
<dbReference type="EMBL" id="CYKH01001037">
    <property type="protein sequence ID" value="CUI14354.1"/>
    <property type="molecule type" value="Genomic_DNA"/>
</dbReference>
<dbReference type="Proteomes" id="UP000051952">
    <property type="component" value="Unassembled WGS sequence"/>
</dbReference>
<dbReference type="VEuPathDB" id="TriTrypDB:BSAL_05860"/>
<dbReference type="AlphaFoldDB" id="A0A0S4KFD1"/>
<dbReference type="InterPro" id="IPR031127">
    <property type="entry name" value="E3_UB_ligase_RBR"/>
</dbReference>
<sequence>MGRGEVLFKQFLQSQFFDDAPVSIGAAFAALNDEEDRPPLQNFLSGLLPGPPLSSTTQRNDSCNGKVLQSLTVAESFRIVAASALYRIKTGCEKNEHHSEDDDDDEGFVDEPPFAFKVAAATMREATVEEHKTALLIGFSLTSLSPYLVLNPEDWGQYVCLHDDNNNGVPAEDNNASPIRRALDDELQAIEFHKELMTGALLDTPLMSRLFLWRERDDYILTILYTALLFLIAPNIPQLPARSSVSVSSLLPKLVTLVASIIGDLGEDPKVVVAAARKRVTDNLLASFMATSIARAIPTALDMTFEECQRCGYYWPEDAFLRFGDSDHKCKMCFEGEVKAFLEAETKTAEYCLKFEKAVNTHRAIIHETVVADLRTTLQLDEDDKGYTAMFKCPFNDRGHQKPFLVPMPAKGAPVEVQCTQCKVVWCAHCSYAHHPNAGSCEKFLEVKTQWYPYREMFKDDAQTNLDDFEKEKKAAALFNTDRVSFVTETRRVLREKILRSETLIDDISARIEQTHKTNTFEMEWDKDGGHPKVKGSRRCPHCGRQPIRRVSQCRHMICGRNTEGAVINDQAGCGGKFSYIDDGNKYQPFSTADDEAERSGEEAKLQQLRLTLDSLETLTKCPIPTLPNHWPELACSHCHQKLLGDFHLECFHCTSPKYLLCVRCTSKDAHLNAHHIRGDVDRNVNLALAEARSGHVFAKRKPSVSK</sequence>
<evidence type="ECO:0000313" key="2">
    <source>
        <dbReference type="Proteomes" id="UP000051952"/>
    </source>
</evidence>
<keyword evidence="2" id="KW-1185">Reference proteome</keyword>